<dbReference type="STRING" id="348802.A0A0D2FHI2"/>
<dbReference type="PANTHER" id="PTHR40018">
    <property type="entry name" value="[PSI+] INDUCTION PROTEIN 2"/>
    <property type="match status" value="1"/>
</dbReference>
<reference evidence="3 4" key="1">
    <citation type="submission" date="2015-01" db="EMBL/GenBank/DDBJ databases">
        <title>The Genome Sequence of Exophiala xenobiotica CBS118157.</title>
        <authorList>
            <consortium name="The Broad Institute Genomics Platform"/>
            <person name="Cuomo C."/>
            <person name="de Hoog S."/>
            <person name="Gorbushina A."/>
            <person name="Stielow B."/>
            <person name="Teixiera M."/>
            <person name="Abouelleil A."/>
            <person name="Chapman S.B."/>
            <person name="Priest M."/>
            <person name="Young S.K."/>
            <person name="Wortman J."/>
            <person name="Nusbaum C."/>
            <person name="Birren B."/>
        </authorList>
    </citation>
    <scope>NUCLEOTIDE SEQUENCE [LARGE SCALE GENOMIC DNA]</scope>
    <source>
        <strain evidence="3 4">CBS 118157</strain>
    </source>
</reference>
<accession>A0A0D2FHI2</accession>
<evidence type="ECO:0000313" key="3">
    <source>
        <dbReference type="EMBL" id="KIW59604.1"/>
    </source>
</evidence>
<proteinExistence type="predicted"/>
<evidence type="ECO:0000256" key="1">
    <source>
        <dbReference type="SAM" id="MobiDB-lite"/>
    </source>
</evidence>
<keyword evidence="2" id="KW-1133">Transmembrane helix</keyword>
<feature type="transmembrane region" description="Helical" evidence="2">
    <location>
        <begin position="35"/>
        <end position="53"/>
    </location>
</feature>
<dbReference type="InterPro" id="IPR037504">
    <property type="entry name" value="PSI_induc_2"/>
</dbReference>
<dbReference type="OrthoDB" id="5401332at2759"/>
<keyword evidence="2" id="KW-0472">Membrane</keyword>
<gene>
    <name evidence="3" type="ORF">PV05_04042</name>
</gene>
<feature type="region of interest" description="Disordered" evidence="1">
    <location>
        <begin position="170"/>
        <end position="206"/>
    </location>
</feature>
<keyword evidence="4" id="KW-1185">Reference proteome</keyword>
<feature type="compositionally biased region" description="Polar residues" evidence="1">
    <location>
        <begin position="253"/>
        <end position="276"/>
    </location>
</feature>
<dbReference type="EMBL" id="KN847318">
    <property type="protein sequence ID" value="KIW59604.1"/>
    <property type="molecule type" value="Genomic_DNA"/>
</dbReference>
<dbReference type="Proteomes" id="UP000054342">
    <property type="component" value="Unassembled WGS sequence"/>
</dbReference>
<dbReference type="GO" id="GO:0005935">
    <property type="term" value="C:cellular bud neck"/>
    <property type="evidence" value="ECO:0007669"/>
    <property type="project" value="TreeGrafter"/>
</dbReference>
<dbReference type="HOGENOM" id="CLU_049361_1_0_1"/>
<organism evidence="3 4">
    <name type="scientific">Exophiala xenobiotica</name>
    <dbReference type="NCBI Taxonomy" id="348802"/>
    <lineage>
        <taxon>Eukaryota</taxon>
        <taxon>Fungi</taxon>
        <taxon>Dikarya</taxon>
        <taxon>Ascomycota</taxon>
        <taxon>Pezizomycotina</taxon>
        <taxon>Eurotiomycetes</taxon>
        <taxon>Chaetothyriomycetidae</taxon>
        <taxon>Chaetothyriales</taxon>
        <taxon>Herpotrichiellaceae</taxon>
        <taxon>Exophiala</taxon>
    </lineage>
</organism>
<name>A0A0D2FHI2_9EURO</name>
<dbReference type="AlphaFoldDB" id="A0A0D2FHI2"/>
<dbReference type="GO" id="GO:0005886">
    <property type="term" value="C:plasma membrane"/>
    <property type="evidence" value="ECO:0007669"/>
    <property type="project" value="TreeGrafter"/>
</dbReference>
<dbReference type="RefSeq" id="XP_013320188.1">
    <property type="nucleotide sequence ID" value="XM_013464734.1"/>
</dbReference>
<evidence type="ECO:0000313" key="4">
    <source>
        <dbReference type="Proteomes" id="UP000054342"/>
    </source>
</evidence>
<dbReference type="PANTHER" id="PTHR40018:SF1">
    <property type="entry name" value="[PSI+] INDUCTION PROTEIN 2"/>
    <property type="match status" value="1"/>
</dbReference>
<sequence>MAHYLLPRDIINDVQSAPETFSSWDKCMEKAYCKWPAIIGIVVGSLILLSVIWCFARCLCCGAELCGCCCRCCPSGGRRDRSKFKDDYSRMPPTPYGGYQPPPAPMAYAANPNTPQFATFEEPNKKINEDSLPPMPSWDTAVKRRVEDQSEPLNPSKEGDLEMGRLASQQQRMRGGYNSVPNGPMSPVAPHPQGEYFDNNQSSNSDLGDQRMYSHGHNNFQSVPLSPPPTYRSHSNAPSITSDRFMAMAASPNTSEFNHQPYPSHQPSSYAPSGISTRYEAPTDYPPSRISMPDPYNGQQQYQARPPSFLQVGRKPINGSMREI</sequence>
<protein>
    <submittedName>
        <fullName evidence="3">Uncharacterized protein</fullName>
    </submittedName>
</protein>
<dbReference type="GeneID" id="25325950"/>
<keyword evidence="2" id="KW-0812">Transmembrane</keyword>
<evidence type="ECO:0000256" key="2">
    <source>
        <dbReference type="SAM" id="Phobius"/>
    </source>
</evidence>
<feature type="region of interest" description="Disordered" evidence="1">
    <location>
        <begin position="253"/>
        <end position="324"/>
    </location>
</feature>